<accession>A0A0B1SXP8</accession>
<dbReference type="AlphaFoldDB" id="A0A0B1SXP8"/>
<reference evidence="1 2" key="1">
    <citation type="submission" date="2014-03" db="EMBL/GenBank/DDBJ databases">
        <title>Draft genome of the hookworm Oesophagostomum dentatum.</title>
        <authorList>
            <person name="Mitreva M."/>
        </authorList>
    </citation>
    <scope>NUCLEOTIDE SEQUENCE [LARGE SCALE GENOMIC DNA]</scope>
    <source>
        <strain evidence="1 2">OD-Hann</strain>
    </source>
</reference>
<gene>
    <name evidence="1" type="ORF">OESDEN_10430</name>
</gene>
<feature type="non-terminal residue" evidence="1">
    <location>
        <position position="1"/>
    </location>
</feature>
<evidence type="ECO:0000313" key="2">
    <source>
        <dbReference type="Proteomes" id="UP000053660"/>
    </source>
</evidence>
<proteinExistence type="predicted"/>
<dbReference type="EMBL" id="KN553825">
    <property type="protein sequence ID" value="KHJ89739.1"/>
    <property type="molecule type" value="Genomic_DNA"/>
</dbReference>
<name>A0A0B1SXP8_OESDE</name>
<evidence type="ECO:0000313" key="1">
    <source>
        <dbReference type="EMBL" id="KHJ89739.1"/>
    </source>
</evidence>
<sequence>KTAVGQDIFSDRLTSLSPHLCAYFVVDAQGLAAILDFLDQQHIGRGPATANIFLIIADVFLRIIECREPTVVAEVNARLEDCVGRALHVFHAFYCYPRLVCTFGKAILAMYQRPNAEQYFGKASFYLRYAQKRFASIPETDPRRAVLEELTSQILNS</sequence>
<keyword evidence="2" id="KW-1185">Reference proteome</keyword>
<dbReference type="Proteomes" id="UP000053660">
    <property type="component" value="Unassembled WGS sequence"/>
</dbReference>
<protein>
    <submittedName>
        <fullName evidence="1">Uncharacterized protein</fullName>
    </submittedName>
</protein>
<dbReference type="OrthoDB" id="5870774at2759"/>
<organism evidence="1 2">
    <name type="scientific">Oesophagostomum dentatum</name>
    <name type="common">Nodular worm</name>
    <dbReference type="NCBI Taxonomy" id="61180"/>
    <lineage>
        <taxon>Eukaryota</taxon>
        <taxon>Metazoa</taxon>
        <taxon>Ecdysozoa</taxon>
        <taxon>Nematoda</taxon>
        <taxon>Chromadorea</taxon>
        <taxon>Rhabditida</taxon>
        <taxon>Rhabditina</taxon>
        <taxon>Rhabditomorpha</taxon>
        <taxon>Strongyloidea</taxon>
        <taxon>Strongylidae</taxon>
        <taxon>Oesophagostomum</taxon>
    </lineage>
</organism>